<dbReference type="EMBL" id="LAHO01000001">
    <property type="protein sequence ID" value="KKO47144.1"/>
    <property type="molecule type" value="Genomic_DNA"/>
</dbReference>
<dbReference type="STRING" id="336831.WG68_00355"/>
<evidence type="ECO:0000313" key="2">
    <source>
        <dbReference type="Proteomes" id="UP000034228"/>
    </source>
</evidence>
<accession>A0A0M2V9P3</accession>
<gene>
    <name evidence="1" type="ORF">WG68_00355</name>
</gene>
<organism evidence="1 2">
    <name type="scientific">Arsukibacterium ikkense</name>
    <dbReference type="NCBI Taxonomy" id="336831"/>
    <lineage>
        <taxon>Bacteria</taxon>
        <taxon>Pseudomonadati</taxon>
        <taxon>Pseudomonadota</taxon>
        <taxon>Gammaproteobacteria</taxon>
        <taxon>Chromatiales</taxon>
        <taxon>Chromatiaceae</taxon>
        <taxon>Arsukibacterium</taxon>
    </lineage>
</organism>
<dbReference type="AlphaFoldDB" id="A0A0M2V9P3"/>
<reference evidence="1 2" key="1">
    <citation type="submission" date="2015-03" db="EMBL/GenBank/DDBJ databases">
        <title>Draft genome sequences of two protease-producing strains of Arsukibacterium isolated from two cold and alkaline environments.</title>
        <authorList>
            <person name="Lylloff J.E."/>
            <person name="Skov L.B."/>
            <person name="Jepsen M."/>
            <person name="Hallin P.F."/>
            <person name="Sorensen S.J."/>
            <person name="Stougaard P."/>
            <person name="Glaring M.A."/>
        </authorList>
    </citation>
    <scope>NUCLEOTIDE SEQUENCE [LARGE SCALE GENOMIC DNA]</scope>
    <source>
        <strain evidence="1 2">GCM72</strain>
    </source>
</reference>
<protein>
    <submittedName>
        <fullName evidence="1">Uncharacterized protein</fullName>
    </submittedName>
</protein>
<evidence type="ECO:0000313" key="1">
    <source>
        <dbReference type="EMBL" id="KKO47144.1"/>
    </source>
</evidence>
<keyword evidence="2" id="KW-1185">Reference proteome</keyword>
<name>A0A0M2V9P3_9GAMM</name>
<dbReference type="RefSeq" id="WP_046555674.1">
    <property type="nucleotide sequence ID" value="NZ_LAHO01000001.1"/>
</dbReference>
<proteinExistence type="predicted"/>
<dbReference type="Proteomes" id="UP000034228">
    <property type="component" value="Unassembled WGS sequence"/>
</dbReference>
<comment type="caution">
    <text evidence="1">The sequence shown here is derived from an EMBL/GenBank/DDBJ whole genome shotgun (WGS) entry which is preliminary data.</text>
</comment>
<sequence length="83" mass="9723">MLIDLLISKHQLKLQQCTAQYQQQQQLRLTYLWLLGQRAKQFLGSTPGLTLSFMAGILMQRRHSQLVKTARRLGGLHWLRHIL</sequence>
<dbReference type="OrthoDB" id="6272405at2"/>